<accession>A0A1W1H7B6</accession>
<evidence type="ECO:0000313" key="2">
    <source>
        <dbReference type="Proteomes" id="UP000191931"/>
    </source>
</evidence>
<dbReference type="EMBL" id="FWEV01000036">
    <property type="protein sequence ID" value="SLM28275.1"/>
    <property type="molecule type" value="Genomic_DNA"/>
</dbReference>
<evidence type="ECO:0000313" key="1">
    <source>
        <dbReference type="EMBL" id="SLM28275.1"/>
    </source>
</evidence>
<dbReference type="AlphaFoldDB" id="A0A1W1H7B6"/>
<dbReference type="RefSeq" id="WP_080804622.1">
    <property type="nucleotide sequence ID" value="NZ_LT828548.1"/>
</dbReference>
<proteinExistence type="predicted"/>
<reference evidence="1 2" key="1">
    <citation type="submission" date="2017-03" db="EMBL/GenBank/DDBJ databases">
        <authorList>
            <person name="Afonso C.L."/>
            <person name="Miller P.J."/>
            <person name="Scott M.A."/>
            <person name="Spackman E."/>
            <person name="Goraichik I."/>
            <person name="Dimitrov K.M."/>
            <person name="Suarez D.L."/>
            <person name="Swayne D.E."/>
        </authorList>
    </citation>
    <scope>NUCLEOTIDE SEQUENCE [LARGE SCALE GENOMIC DNA]</scope>
    <source>
        <strain evidence="1">PRJEB14757</strain>
    </source>
</reference>
<organism evidence="1 2">
    <name type="scientific">Desulfamplus magnetovallimortis</name>
    <dbReference type="NCBI Taxonomy" id="1246637"/>
    <lineage>
        <taxon>Bacteria</taxon>
        <taxon>Pseudomonadati</taxon>
        <taxon>Thermodesulfobacteriota</taxon>
        <taxon>Desulfobacteria</taxon>
        <taxon>Desulfobacterales</taxon>
        <taxon>Desulfobacteraceae</taxon>
        <taxon>Desulfamplus</taxon>
    </lineage>
</organism>
<dbReference type="Proteomes" id="UP000191931">
    <property type="component" value="Unassembled WGS sequence"/>
</dbReference>
<gene>
    <name evidence="1" type="ORF">MTBBW1_1300015</name>
</gene>
<protein>
    <submittedName>
        <fullName evidence="1">Uncharacterized protein</fullName>
    </submittedName>
</protein>
<name>A0A1W1H7B6_9BACT</name>
<sequence length="63" mass="7401">MGNPVMEEKIDGLTVDEKIEFLHELILGNQEKIVSDDLKHYITDVFVTKCRDNLLRLPLKFVW</sequence>
<keyword evidence="2" id="KW-1185">Reference proteome</keyword>